<evidence type="ECO:0000256" key="6">
    <source>
        <dbReference type="ARBA" id="ARBA00023136"/>
    </source>
</evidence>
<evidence type="ECO:0000259" key="8">
    <source>
        <dbReference type="Pfam" id="PF19053"/>
    </source>
</evidence>
<dbReference type="Gene3D" id="3.10.20.90">
    <property type="entry name" value="Phosphatidylinositol 3-kinase Catalytic Subunit, Chain A, domain 1"/>
    <property type="match status" value="1"/>
</dbReference>
<feature type="transmembrane region" description="Helical" evidence="7">
    <location>
        <begin position="300"/>
        <end position="320"/>
    </location>
</feature>
<evidence type="ECO:0000256" key="3">
    <source>
        <dbReference type="ARBA" id="ARBA00022475"/>
    </source>
</evidence>
<gene>
    <name evidence="9" type="primary">eccD</name>
    <name evidence="9" type="ORF">ACFQQL_02615</name>
</gene>
<evidence type="ECO:0000256" key="5">
    <source>
        <dbReference type="ARBA" id="ARBA00022989"/>
    </source>
</evidence>
<dbReference type="NCBIfam" id="TIGR03920">
    <property type="entry name" value="T7SS_EccD"/>
    <property type="match status" value="1"/>
</dbReference>
<evidence type="ECO:0000256" key="7">
    <source>
        <dbReference type="SAM" id="Phobius"/>
    </source>
</evidence>
<feature type="transmembrane region" description="Helical" evidence="7">
    <location>
        <begin position="162"/>
        <end position="181"/>
    </location>
</feature>
<evidence type="ECO:0000256" key="4">
    <source>
        <dbReference type="ARBA" id="ARBA00022692"/>
    </source>
</evidence>
<keyword evidence="6 7" id="KW-0472">Membrane</keyword>
<reference evidence="10" key="1">
    <citation type="journal article" date="2019" name="Int. J. Syst. Evol. Microbiol.">
        <title>The Global Catalogue of Microorganisms (GCM) 10K type strain sequencing project: providing services to taxonomists for standard genome sequencing and annotation.</title>
        <authorList>
            <consortium name="The Broad Institute Genomics Platform"/>
            <consortium name="The Broad Institute Genome Sequencing Center for Infectious Disease"/>
            <person name="Wu L."/>
            <person name="Ma J."/>
        </authorList>
    </citation>
    <scope>NUCLEOTIDE SEQUENCE [LARGE SCALE GENOMIC DNA]</scope>
    <source>
        <strain evidence="10">JCM 1490</strain>
    </source>
</reference>
<feature type="transmembrane region" description="Helical" evidence="7">
    <location>
        <begin position="137"/>
        <end position="155"/>
    </location>
</feature>
<dbReference type="Pfam" id="PF08817">
    <property type="entry name" value="YukD"/>
    <property type="match status" value="1"/>
</dbReference>
<dbReference type="EMBL" id="JBHTCQ010000001">
    <property type="protein sequence ID" value="MFC7403987.1"/>
    <property type="molecule type" value="Genomic_DNA"/>
</dbReference>
<feature type="transmembrane region" description="Helical" evidence="7">
    <location>
        <begin position="248"/>
        <end position="272"/>
    </location>
</feature>
<feature type="transmembrane region" description="Helical" evidence="7">
    <location>
        <begin position="375"/>
        <end position="392"/>
    </location>
</feature>
<comment type="similarity">
    <text evidence="2">Belongs to the EccD/Snm4 family.</text>
</comment>
<comment type="subcellular location">
    <subcellularLocation>
        <location evidence="1">Cell membrane</location>
        <topology evidence="1">Multi-pass membrane protein</topology>
    </subcellularLocation>
</comment>
<keyword evidence="5 7" id="KW-1133">Transmembrane helix</keyword>
<dbReference type="Pfam" id="PF19053">
    <property type="entry name" value="EccD"/>
    <property type="match status" value="1"/>
</dbReference>
<feature type="transmembrane region" description="Helical" evidence="7">
    <location>
        <begin position="326"/>
        <end position="344"/>
    </location>
</feature>
<feature type="transmembrane region" description="Helical" evidence="7">
    <location>
        <begin position="413"/>
        <end position="431"/>
    </location>
</feature>
<organism evidence="9 10">
    <name type="scientific">Georgenia alba</name>
    <dbReference type="NCBI Taxonomy" id="2233858"/>
    <lineage>
        <taxon>Bacteria</taxon>
        <taxon>Bacillati</taxon>
        <taxon>Actinomycetota</taxon>
        <taxon>Actinomycetes</taxon>
        <taxon>Micrococcales</taxon>
        <taxon>Bogoriellaceae</taxon>
        <taxon>Georgenia</taxon>
    </lineage>
</organism>
<accession>A0ABW2Q7Q1</accession>
<dbReference type="InterPro" id="IPR024962">
    <property type="entry name" value="YukD-like"/>
</dbReference>
<feature type="transmembrane region" description="Helical" evidence="7">
    <location>
        <begin position="193"/>
        <end position="215"/>
    </location>
</feature>
<evidence type="ECO:0000313" key="9">
    <source>
        <dbReference type="EMBL" id="MFC7403987.1"/>
    </source>
</evidence>
<keyword evidence="10" id="KW-1185">Reference proteome</keyword>
<comment type="caution">
    <text evidence="9">The sequence shown here is derived from an EMBL/GenBank/DDBJ whole genome shotgun (WGS) entry which is preliminary data.</text>
</comment>
<name>A0ABW2Q7Q1_9MICO</name>
<dbReference type="RefSeq" id="WP_382390954.1">
    <property type="nucleotide sequence ID" value="NZ_JBHTCQ010000001.1"/>
</dbReference>
<keyword evidence="4 7" id="KW-0812">Transmembrane</keyword>
<evidence type="ECO:0000256" key="1">
    <source>
        <dbReference type="ARBA" id="ARBA00004651"/>
    </source>
</evidence>
<feature type="transmembrane region" description="Helical" evidence="7">
    <location>
        <begin position="351"/>
        <end position="369"/>
    </location>
</feature>
<dbReference type="InterPro" id="IPR006707">
    <property type="entry name" value="T7SS_EccD"/>
</dbReference>
<keyword evidence="3" id="KW-1003">Cell membrane</keyword>
<feature type="transmembrane region" description="Helical" evidence="7">
    <location>
        <begin position="110"/>
        <end position="131"/>
    </location>
</feature>
<evidence type="ECO:0000256" key="2">
    <source>
        <dbReference type="ARBA" id="ARBA00006162"/>
    </source>
</evidence>
<evidence type="ECO:0000313" key="10">
    <source>
        <dbReference type="Proteomes" id="UP001596455"/>
    </source>
</evidence>
<sequence>MTDYTRVTIQGESLKADLVLPDDEPVAALLPDVLGLVGDAQQRSARPVVLVTTVGEQLDGSLTLAEQGVDHGSILRIVRIDEAPPPPEVADVTEIVADAGAVRSDAWRPVWGIVAAAAAAVLLGFLATTWWSVLSVPAPSVLALAAAAVVLMGVVTARRLSAGPAVVIAALAVGACFVLASDVAARLAGGLPAATALVAFALVCLVAGVVSVAGFRDPSLGVGGATGVVLVAAWVGFGHAGLTVSHAAALLASVGTLAIGLLPGIAMTLSGLSGLDDRVFDREPVDRHDAARTVVDMFRALTWAVVAAALPVGAALWIVALDDNVWGQWLTVALSLILLLRARVMPLVPQRLALLAAGGTGLVILLVQISTDQTGWALTIAVGVVLALAVAVGSRPSEHSKARLRRWGNILELLSVVAVVPLLLAMLGVFADLVEAF</sequence>
<feature type="domain" description="EccD-like transmembrane" evidence="8">
    <location>
        <begin position="115"/>
        <end position="431"/>
    </location>
</feature>
<protein>
    <submittedName>
        <fullName evidence="9">Type VII secretion integral membrane protein EccD</fullName>
    </submittedName>
</protein>
<feature type="transmembrane region" description="Helical" evidence="7">
    <location>
        <begin position="222"/>
        <end position="242"/>
    </location>
</feature>
<proteinExistence type="inferred from homology"/>
<dbReference type="Proteomes" id="UP001596455">
    <property type="component" value="Unassembled WGS sequence"/>
</dbReference>
<dbReference type="InterPro" id="IPR044049">
    <property type="entry name" value="EccD_transm"/>
</dbReference>